<dbReference type="InterPro" id="IPR038919">
    <property type="entry name" value="STB2/STB2"/>
</dbReference>
<feature type="compositionally biased region" description="Polar residues" evidence="1">
    <location>
        <begin position="762"/>
        <end position="788"/>
    </location>
</feature>
<feature type="compositionally biased region" description="Basic and acidic residues" evidence="1">
    <location>
        <begin position="464"/>
        <end position="476"/>
    </location>
</feature>
<feature type="region of interest" description="Disordered" evidence="1">
    <location>
        <begin position="295"/>
        <end position="339"/>
    </location>
</feature>
<evidence type="ECO:0000313" key="3">
    <source>
        <dbReference type="Proteomes" id="UP000186601"/>
    </source>
</evidence>
<feature type="compositionally biased region" description="Basic and acidic residues" evidence="1">
    <location>
        <begin position="744"/>
        <end position="759"/>
    </location>
</feature>
<evidence type="ECO:0000256" key="1">
    <source>
        <dbReference type="SAM" id="MobiDB-lite"/>
    </source>
</evidence>
<reference evidence="2 3" key="1">
    <citation type="submission" date="2018-02" db="EMBL/GenBank/DDBJ databases">
        <title>Genome sequence of the basidiomycete white-rot fungus Phlebia centrifuga.</title>
        <authorList>
            <person name="Granchi Z."/>
            <person name="Peng M."/>
            <person name="de Vries R.P."/>
            <person name="Hilden K."/>
            <person name="Makela M.R."/>
            <person name="Grigoriev I."/>
            <person name="Riley R."/>
        </authorList>
    </citation>
    <scope>NUCLEOTIDE SEQUENCE [LARGE SCALE GENOMIC DNA]</scope>
    <source>
        <strain evidence="2 3">FBCC195</strain>
    </source>
</reference>
<protein>
    <submittedName>
        <fullName evidence="2">Uncharacterized protein</fullName>
    </submittedName>
</protein>
<gene>
    <name evidence="2" type="ORF">PHLCEN_2v11216</name>
</gene>
<keyword evidence="3" id="KW-1185">Reference proteome</keyword>
<accession>A0A2R6NKM7</accession>
<feature type="compositionally biased region" description="Low complexity" evidence="1">
    <location>
        <begin position="379"/>
        <end position="392"/>
    </location>
</feature>
<dbReference type="OrthoDB" id="19806at2759"/>
<feature type="compositionally biased region" description="Basic and acidic residues" evidence="1">
    <location>
        <begin position="295"/>
        <end position="328"/>
    </location>
</feature>
<name>A0A2R6NKM7_9APHY</name>
<feature type="region of interest" description="Disordered" evidence="1">
    <location>
        <begin position="741"/>
        <end position="788"/>
    </location>
</feature>
<dbReference type="EMBL" id="MLYV02001125">
    <property type="protein sequence ID" value="PSR72913.1"/>
    <property type="molecule type" value="Genomic_DNA"/>
</dbReference>
<organism evidence="2 3">
    <name type="scientific">Hermanssonia centrifuga</name>
    <dbReference type="NCBI Taxonomy" id="98765"/>
    <lineage>
        <taxon>Eukaryota</taxon>
        <taxon>Fungi</taxon>
        <taxon>Dikarya</taxon>
        <taxon>Basidiomycota</taxon>
        <taxon>Agaricomycotina</taxon>
        <taxon>Agaricomycetes</taxon>
        <taxon>Polyporales</taxon>
        <taxon>Meruliaceae</taxon>
        <taxon>Hermanssonia</taxon>
    </lineage>
</organism>
<dbReference type="AlphaFoldDB" id="A0A2R6NKM7"/>
<dbReference type="PANTHER" id="PTHR31011:SF2">
    <property type="entry name" value="PROTEIN STB2-RELATED"/>
    <property type="match status" value="1"/>
</dbReference>
<dbReference type="Proteomes" id="UP000186601">
    <property type="component" value="Unassembled WGS sequence"/>
</dbReference>
<sequence length="788" mass="88202">MSFVWGAVDGVHSPWRNLDYLSDTTKDRFISAYHVPEKALVRSSELFNSTVLELVKLIQAALSVCGMFDLSKEERNGLLCDVTCEGIQRWVTEIGESCANVEPMERVADPTVVAALFSTVLTVRNRLHAMGHFVPKDPFIDPLAFVKALTAFGSSKPHAHAHTLSLTHYSLQPPALSHSVTSSPVQAVYLSQSLIETINAAYDKAKQSDTYKVHRVLINKLDDLATDLRTNPEPGGSTKGLFRWASNLVPTTDLAGFVKTISESSKDGAPSLRYLWTGRPGEVARKRKEKEMIWSEGEEKEREKELEKEIRGKEKDEKEREKEVKSSEDEGDFLGGMPWSGRMQRKIESWAALGRTKKTSMDLGVRSRDGPDSPSRGQSEPASVVPSVVVSEPLDDDDILTSGQVSPASGAPTRSRLMFGNLPRAERSIGELSDYGRRVTEFNQKNPPAKPHIQGRIVSWSDPKTARDDVNSERGRTSKRRALSPLKDSISDAQASKDSLFELEQETSRTTAKRLQALKKRRSFDDADALRGTRILPVDRMRIDAELCGQILIMRRREQHLANVLACLDALTSDLSATNSSLRQDYTSKLPEIEEVKRRAGLLQDIEAARVRADALTQETNALAYESAQFFVDDLWQMAALPRQKVFVMRERVFGTGRRLPQGVHGAHGRFNREQFTLDGRGRLVDTLGRTESEVEDENELPGLSRIVHEDEEDVVEHASLKPTWLLRMFNYWGSKWGASGNVGKEKEKSQERQDDLRNRTTKSASMHESTTSAIESRASLSRNKTIF</sequence>
<evidence type="ECO:0000313" key="2">
    <source>
        <dbReference type="EMBL" id="PSR72913.1"/>
    </source>
</evidence>
<dbReference type="GO" id="GO:0070822">
    <property type="term" value="C:Sin3-type complex"/>
    <property type="evidence" value="ECO:0007669"/>
    <property type="project" value="TreeGrafter"/>
</dbReference>
<dbReference type="PANTHER" id="PTHR31011">
    <property type="entry name" value="PROTEIN STB2-RELATED"/>
    <property type="match status" value="1"/>
</dbReference>
<dbReference type="STRING" id="98765.A0A2R6NKM7"/>
<feature type="region of interest" description="Disordered" evidence="1">
    <location>
        <begin position="442"/>
        <end position="491"/>
    </location>
</feature>
<comment type="caution">
    <text evidence="2">The sequence shown here is derived from an EMBL/GenBank/DDBJ whole genome shotgun (WGS) entry which is preliminary data.</text>
</comment>
<proteinExistence type="predicted"/>
<feature type="region of interest" description="Disordered" evidence="1">
    <location>
        <begin position="351"/>
        <end position="418"/>
    </location>
</feature>